<keyword evidence="1" id="KW-0812">Transmembrane</keyword>
<keyword evidence="1" id="KW-0472">Membrane</keyword>
<evidence type="ECO:0000313" key="3">
    <source>
        <dbReference type="Proteomes" id="UP000190105"/>
    </source>
</evidence>
<feature type="transmembrane region" description="Helical" evidence="1">
    <location>
        <begin position="112"/>
        <end position="131"/>
    </location>
</feature>
<evidence type="ECO:0000313" key="2">
    <source>
        <dbReference type="EMBL" id="SKA95324.1"/>
    </source>
</evidence>
<feature type="transmembrane region" description="Helical" evidence="1">
    <location>
        <begin position="252"/>
        <end position="273"/>
    </location>
</feature>
<dbReference type="AlphaFoldDB" id="A0A1T4Y0G9"/>
<dbReference type="RefSeq" id="WP_078697169.1">
    <property type="nucleotide sequence ID" value="NZ_FUYH01000018.1"/>
</dbReference>
<protein>
    <submittedName>
        <fullName evidence="2">Uncharacterized membrane protein YkvI</fullName>
    </submittedName>
</protein>
<feature type="transmembrane region" description="Helical" evidence="1">
    <location>
        <begin position="143"/>
        <end position="166"/>
    </location>
</feature>
<sequence>MKEDFKIASVFIGIIIGAGLASGQEILQFFSLYGIKGFFGIILCCIIYIFISTIIIALCFKLNFKSYKEIIYSVLGKKVGAVVDVFLTFFIFGSNIIMISGGGAMLNEYLGINKTAGTLIMAFFVLIISFFSTQGLITVNEFIVPLSTISILAIGFFVLKSCSSIYQVHSIFKNIIPMKNTWLLSSILYSSFNLMSAIGVLCPMTAEIKNKNNFVKGCILGSIVLTIISLIINYSILLYYPYSFNVEIPNLYIAKQFGIILPSFLTIVIWLEMFSTEIGNIYSLCKRISYSYKISYRISVLIVITISVPFSFIGFTNLIKLLYPPFGAVSFVFVFGCILKYFTLK</sequence>
<organism evidence="2 3">
    <name type="scientific">Caloramator quimbayensis</name>
    <dbReference type="NCBI Taxonomy" id="1147123"/>
    <lineage>
        <taxon>Bacteria</taxon>
        <taxon>Bacillati</taxon>
        <taxon>Bacillota</taxon>
        <taxon>Clostridia</taxon>
        <taxon>Eubacteriales</taxon>
        <taxon>Clostridiaceae</taxon>
        <taxon>Caloramator</taxon>
    </lineage>
</organism>
<feature type="transmembrane region" description="Helical" evidence="1">
    <location>
        <begin position="39"/>
        <end position="60"/>
    </location>
</feature>
<dbReference type="Proteomes" id="UP000190105">
    <property type="component" value="Unassembled WGS sequence"/>
</dbReference>
<dbReference type="InterPro" id="IPR038728">
    <property type="entry name" value="YkvI-like"/>
</dbReference>
<feature type="transmembrane region" description="Helical" evidence="1">
    <location>
        <begin position="186"/>
        <end position="206"/>
    </location>
</feature>
<name>A0A1T4Y0G9_9CLOT</name>
<keyword evidence="3" id="KW-1185">Reference proteome</keyword>
<dbReference type="STRING" id="1147123.SAMN05443428_1186"/>
<feature type="transmembrane region" description="Helical" evidence="1">
    <location>
        <begin position="294"/>
        <end position="315"/>
    </location>
</feature>
<feature type="transmembrane region" description="Helical" evidence="1">
    <location>
        <begin position="218"/>
        <end position="240"/>
    </location>
</feature>
<gene>
    <name evidence="2" type="ORF">SAMN05443428_1186</name>
</gene>
<dbReference type="PANTHER" id="PTHR37814">
    <property type="entry name" value="CONSERVED MEMBRANE PROTEIN"/>
    <property type="match status" value="1"/>
</dbReference>
<feature type="transmembrane region" description="Helical" evidence="1">
    <location>
        <begin position="321"/>
        <end position="342"/>
    </location>
</feature>
<keyword evidence="1" id="KW-1133">Transmembrane helix</keyword>
<dbReference type="PANTHER" id="PTHR37814:SF1">
    <property type="entry name" value="MEMBRANE PROTEIN"/>
    <property type="match status" value="1"/>
</dbReference>
<accession>A0A1T4Y0G9</accession>
<evidence type="ECO:0000256" key="1">
    <source>
        <dbReference type="SAM" id="Phobius"/>
    </source>
</evidence>
<reference evidence="3" key="1">
    <citation type="submission" date="2017-02" db="EMBL/GenBank/DDBJ databases">
        <authorList>
            <person name="Varghese N."/>
            <person name="Submissions S."/>
        </authorList>
    </citation>
    <scope>NUCLEOTIDE SEQUENCE [LARGE SCALE GENOMIC DNA]</scope>
    <source>
        <strain evidence="3">USBA 833</strain>
    </source>
</reference>
<dbReference type="OrthoDB" id="4424890at2"/>
<feature type="transmembrane region" description="Helical" evidence="1">
    <location>
        <begin position="81"/>
        <end position="106"/>
    </location>
</feature>
<dbReference type="EMBL" id="FUYH01000018">
    <property type="protein sequence ID" value="SKA95324.1"/>
    <property type="molecule type" value="Genomic_DNA"/>
</dbReference>
<proteinExistence type="predicted"/>